<sequence length="91" mass="10544">MFTYIYKGASHSNTSAEYMQNLGMDQEQIDSVLNQQQFELSQNVEKRQAAYKAESDPLFMESQYDGTPESHQKWQDKVAEIKARYPLSENA</sequence>
<organism evidence="1 2">
    <name type="scientific">Pseudoalteromonas arctica</name>
    <dbReference type="NCBI Taxonomy" id="394751"/>
    <lineage>
        <taxon>Bacteria</taxon>
        <taxon>Pseudomonadati</taxon>
        <taxon>Pseudomonadota</taxon>
        <taxon>Gammaproteobacteria</taxon>
        <taxon>Alteromonadales</taxon>
        <taxon>Pseudoalteromonadaceae</taxon>
        <taxon>Pseudoalteromonas</taxon>
    </lineage>
</organism>
<name>A0A7Y0DS62_9GAMM</name>
<protein>
    <submittedName>
        <fullName evidence="1">Uncharacterized protein</fullName>
    </submittedName>
</protein>
<keyword evidence="2" id="KW-1185">Reference proteome</keyword>
<dbReference type="Proteomes" id="UP000570493">
    <property type="component" value="Unassembled WGS sequence"/>
</dbReference>
<accession>A0A7Y0DS62</accession>
<reference evidence="1" key="1">
    <citation type="submission" date="2020-04" db="EMBL/GenBank/DDBJ databases">
        <title>Genome Sequencing for Pseudoaltermonas arctica.</title>
        <authorList>
            <person name="Elkins N.S."/>
        </authorList>
    </citation>
    <scope>NUCLEOTIDE SEQUENCE [LARGE SCALE GENOMIC DNA]</scope>
    <source>
        <strain evidence="1">NEC-BIFX-2020_0012</strain>
    </source>
</reference>
<dbReference type="RefSeq" id="WP_169019519.1">
    <property type="nucleotide sequence ID" value="NZ_JABBMT010000007.1"/>
</dbReference>
<proteinExistence type="predicted"/>
<comment type="caution">
    <text evidence="1">The sequence shown here is derived from an EMBL/GenBank/DDBJ whole genome shotgun (WGS) entry which is preliminary data.</text>
</comment>
<dbReference type="EMBL" id="JABBMT010000007">
    <property type="protein sequence ID" value="NMM40458.1"/>
    <property type="molecule type" value="Genomic_DNA"/>
</dbReference>
<gene>
    <name evidence="1" type="ORF">HHO47_06260</name>
</gene>
<evidence type="ECO:0000313" key="1">
    <source>
        <dbReference type="EMBL" id="NMM40458.1"/>
    </source>
</evidence>
<dbReference type="AlphaFoldDB" id="A0A7Y0DS62"/>
<evidence type="ECO:0000313" key="2">
    <source>
        <dbReference type="Proteomes" id="UP000570493"/>
    </source>
</evidence>